<evidence type="ECO:0000256" key="1">
    <source>
        <dbReference type="ARBA" id="ARBA00022723"/>
    </source>
</evidence>
<gene>
    <name evidence="7" type="ORF">BOX15_Mlig033604g4</name>
</gene>
<feature type="region of interest" description="Disordered" evidence="5">
    <location>
        <begin position="673"/>
        <end position="705"/>
    </location>
</feature>
<dbReference type="InterPro" id="IPR001876">
    <property type="entry name" value="Znf_RanBP2"/>
</dbReference>
<dbReference type="GO" id="GO:0061630">
    <property type="term" value="F:ubiquitin protein ligase activity"/>
    <property type="evidence" value="ECO:0007669"/>
    <property type="project" value="TreeGrafter"/>
</dbReference>
<feature type="compositionally biased region" description="Low complexity" evidence="5">
    <location>
        <begin position="365"/>
        <end position="376"/>
    </location>
</feature>
<evidence type="ECO:0000256" key="2">
    <source>
        <dbReference type="ARBA" id="ARBA00022771"/>
    </source>
</evidence>
<dbReference type="PROSITE" id="PS50089">
    <property type="entry name" value="ZF_RING_2"/>
    <property type="match status" value="1"/>
</dbReference>
<dbReference type="PANTHER" id="PTHR16004">
    <property type="entry name" value="RING FINGER PROTEIN 31-RELATED"/>
    <property type="match status" value="1"/>
</dbReference>
<evidence type="ECO:0000256" key="5">
    <source>
        <dbReference type="SAM" id="MobiDB-lite"/>
    </source>
</evidence>
<dbReference type="EMBL" id="NIVC01000691">
    <property type="protein sequence ID" value="PAA78392.1"/>
    <property type="molecule type" value="Genomic_DNA"/>
</dbReference>
<protein>
    <recommendedName>
        <fullName evidence="6">RING-type domain-containing protein</fullName>
    </recommendedName>
</protein>
<dbReference type="Proteomes" id="UP000215902">
    <property type="component" value="Unassembled WGS sequence"/>
</dbReference>
<feature type="compositionally biased region" description="Polar residues" evidence="5">
    <location>
        <begin position="130"/>
        <end position="141"/>
    </location>
</feature>
<keyword evidence="8" id="KW-1185">Reference proteome</keyword>
<reference evidence="7 8" key="1">
    <citation type="submission" date="2017-06" db="EMBL/GenBank/DDBJ databases">
        <title>A platform for efficient transgenesis in Macrostomum lignano, a flatworm model organism for stem cell research.</title>
        <authorList>
            <person name="Berezikov E."/>
        </authorList>
    </citation>
    <scope>NUCLEOTIDE SEQUENCE [LARGE SCALE GENOMIC DNA]</scope>
    <source>
        <strain evidence="7">DV1</strain>
        <tissue evidence="7">Whole organism</tissue>
    </source>
</reference>
<feature type="domain" description="RING-type" evidence="6">
    <location>
        <begin position="576"/>
        <end position="621"/>
    </location>
</feature>
<keyword evidence="2 4" id="KW-0863">Zinc-finger</keyword>
<name>A0A267FZJ5_9PLAT</name>
<feature type="compositionally biased region" description="Basic and acidic residues" evidence="5">
    <location>
        <begin position="230"/>
        <end position="239"/>
    </location>
</feature>
<evidence type="ECO:0000256" key="3">
    <source>
        <dbReference type="ARBA" id="ARBA00022833"/>
    </source>
</evidence>
<feature type="compositionally biased region" description="Polar residues" evidence="5">
    <location>
        <begin position="686"/>
        <end position="697"/>
    </location>
</feature>
<evidence type="ECO:0000259" key="6">
    <source>
        <dbReference type="PROSITE" id="PS50089"/>
    </source>
</evidence>
<proteinExistence type="predicted"/>
<feature type="compositionally biased region" description="Pro residues" evidence="5">
    <location>
        <begin position="72"/>
        <end position="85"/>
    </location>
</feature>
<dbReference type="GO" id="GO:0097039">
    <property type="term" value="P:protein linear polyubiquitination"/>
    <property type="evidence" value="ECO:0007669"/>
    <property type="project" value="TreeGrafter"/>
</dbReference>
<dbReference type="SMART" id="SM00547">
    <property type="entry name" value="ZnF_RBZ"/>
    <property type="match status" value="2"/>
</dbReference>
<feature type="region of interest" description="Disordered" evidence="5">
    <location>
        <begin position="355"/>
        <end position="412"/>
    </location>
</feature>
<organism evidence="7 8">
    <name type="scientific">Macrostomum lignano</name>
    <dbReference type="NCBI Taxonomy" id="282301"/>
    <lineage>
        <taxon>Eukaryota</taxon>
        <taxon>Metazoa</taxon>
        <taxon>Spiralia</taxon>
        <taxon>Lophotrochozoa</taxon>
        <taxon>Platyhelminthes</taxon>
        <taxon>Rhabditophora</taxon>
        <taxon>Macrostomorpha</taxon>
        <taxon>Macrostomida</taxon>
        <taxon>Macrostomidae</taxon>
        <taxon>Macrostomum</taxon>
    </lineage>
</organism>
<dbReference type="GO" id="GO:0071797">
    <property type="term" value="C:LUBAC complex"/>
    <property type="evidence" value="ECO:0007669"/>
    <property type="project" value="InterPro"/>
</dbReference>
<keyword evidence="3" id="KW-0862">Zinc</keyword>
<feature type="compositionally biased region" description="Basic and acidic residues" evidence="5">
    <location>
        <begin position="355"/>
        <end position="364"/>
    </location>
</feature>
<dbReference type="GO" id="GO:0008270">
    <property type="term" value="F:zinc ion binding"/>
    <property type="evidence" value="ECO:0007669"/>
    <property type="project" value="UniProtKB-KW"/>
</dbReference>
<accession>A0A267FZJ5</accession>
<feature type="compositionally biased region" description="Polar residues" evidence="5">
    <location>
        <begin position="194"/>
        <end position="229"/>
    </location>
</feature>
<dbReference type="GO" id="GO:0070530">
    <property type="term" value="F:K63-linked polyubiquitin modification-dependent protein binding"/>
    <property type="evidence" value="ECO:0007669"/>
    <property type="project" value="TreeGrafter"/>
</dbReference>
<dbReference type="GO" id="GO:1990450">
    <property type="term" value="F:linear polyubiquitin binding"/>
    <property type="evidence" value="ECO:0007669"/>
    <property type="project" value="TreeGrafter"/>
</dbReference>
<feature type="region of interest" description="Disordered" evidence="5">
    <location>
        <begin position="115"/>
        <end position="311"/>
    </location>
</feature>
<comment type="caution">
    <text evidence="7">The sequence shown here is derived from an EMBL/GenBank/DDBJ whole genome shotgun (WGS) entry which is preliminary data.</text>
</comment>
<evidence type="ECO:0000256" key="4">
    <source>
        <dbReference type="PROSITE-ProRule" id="PRU00175"/>
    </source>
</evidence>
<feature type="non-terminal residue" evidence="7">
    <location>
        <position position="1"/>
    </location>
</feature>
<feature type="compositionally biased region" description="Basic and acidic residues" evidence="5">
    <location>
        <begin position="377"/>
        <end position="412"/>
    </location>
</feature>
<dbReference type="STRING" id="282301.A0A267FZJ5"/>
<sequence length="984" mass="112200">RSMATVDCSFCGDYPAEVQCETAGCSRNLLCKSCDQIWHNHPNRKNHQTRPYQPGPAAGPSRSPQSGRTPPKRPPPPQPTSPPPASSSSGGWQCQFCTFINEDSTRRICSVCGKSDGAPPIELKEASPPAGSNNNWPNSGTGVAKPTVPGGSAQSASYSSALSPGESDRGSSGTFDSRAPAHQKPGNAAHSVGRTDTNGSDQDFKSNKNAHQNSLLDVKNQQGQFQGQDRANDSYEQQRRYLNNLQQRQREQQQREKQQREQQQREQQQREQQQREQQQREQQQREKQQREQQQREQQQREQQQREQQQRELQQREQQQRELQQREQQQREQQQREQQQREQQQREQQQREQQQRKQQQREQQQRKQQQRGQQQREQQQREQQQREQQQKEQQQREQQQREQQQEQNRQLHEHHATNIPSKVASQNFQENNSQSDGNWVCKHCTLVNPAPSQPENSLAICSACSQTTELSGGATKGGAVARSEAVAAASMLTSAAAAAASDAVGAAGSDSTEWSDRAQNLASQLRVEDWVAERILVVKSMPKFKEFSESDLAIAIESCGGLAFEDYALMSQLRRKCNRCSNELPRHKLVAMAACECQMCPECFRKFLLDLKSSRIQCPVCQGVCDDEDSRDFMRMQLMEMADVLGSDTVEYAVAHLEDNSSQNSDEGWEVVEAPGTKRKKPKASKDASTVPSNTSNGYCPHGNSGLPKRDTRQSEIYCKHCKQDVCKQCFGFWTDHYRMDCNSYRVHAARIRQKRDNKMHVAAQKQVLSPTDAKLHDQMMELLTFDLVCPNCNHCYQRVSKSGVPVFHCRCGHSFCPFCRSPQIRPHDFCPIKGLHVHHHRQCYFNLKQVKQTTLLDLLKKSKIKVSDVWSKFGKACELPDLKMDGKLTICPCTEKVTHNKPGICDRHYREYLIQLINANALDLVDVANENELLEMFRRFGLALPKVNASNPASAAREKVRIYRERLKKTVPPLRSSKMKVTLV</sequence>
<dbReference type="PANTHER" id="PTHR16004:SF2">
    <property type="entry name" value="E3 UBIQUITIN-PROTEIN LIGASE LUBEL"/>
    <property type="match status" value="1"/>
</dbReference>
<dbReference type="OrthoDB" id="9978677at2759"/>
<dbReference type="AlphaFoldDB" id="A0A267FZJ5"/>
<dbReference type="InterPro" id="IPR001841">
    <property type="entry name" value="Znf_RING"/>
</dbReference>
<dbReference type="InterPro" id="IPR026254">
    <property type="entry name" value="RNF31-like"/>
</dbReference>
<feature type="compositionally biased region" description="Low complexity" evidence="5">
    <location>
        <begin position="150"/>
        <end position="165"/>
    </location>
</feature>
<evidence type="ECO:0000313" key="7">
    <source>
        <dbReference type="EMBL" id="PAA78392.1"/>
    </source>
</evidence>
<feature type="compositionally biased region" description="Basic and acidic residues" evidence="5">
    <location>
        <begin position="248"/>
        <end position="311"/>
    </location>
</feature>
<keyword evidence="1" id="KW-0479">Metal-binding</keyword>
<evidence type="ECO:0000313" key="8">
    <source>
        <dbReference type="Proteomes" id="UP000215902"/>
    </source>
</evidence>
<feature type="region of interest" description="Disordered" evidence="5">
    <location>
        <begin position="42"/>
        <end position="89"/>
    </location>
</feature>
<dbReference type="GO" id="GO:0036435">
    <property type="term" value="F:K48-linked polyubiquitin modification-dependent protein binding"/>
    <property type="evidence" value="ECO:0007669"/>
    <property type="project" value="TreeGrafter"/>
</dbReference>